<name>A0ABN7SPG4_OIKDI</name>
<dbReference type="EMBL" id="OU015566">
    <property type="protein sequence ID" value="CAG5105203.1"/>
    <property type="molecule type" value="Genomic_DNA"/>
</dbReference>
<organism evidence="2 3">
    <name type="scientific">Oikopleura dioica</name>
    <name type="common">Tunicate</name>
    <dbReference type="NCBI Taxonomy" id="34765"/>
    <lineage>
        <taxon>Eukaryota</taxon>
        <taxon>Metazoa</taxon>
        <taxon>Chordata</taxon>
        <taxon>Tunicata</taxon>
        <taxon>Appendicularia</taxon>
        <taxon>Copelata</taxon>
        <taxon>Oikopleuridae</taxon>
        <taxon>Oikopleura</taxon>
    </lineage>
</organism>
<keyword evidence="1" id="KW-0732">Signal</keyword>
<evidence type="ECO:0000313" key="3">
    <source>
        <dbReference type="Proteomes" id="UP001158576"/>
    </source>
</evidence>
<gene>
    <name evidence="2" type="ORF">OKIOD_LOCUS10684</name>
</gene>
<sequence>MRIIHLFFFAGVLGQAELFRSLGKALRDMGATQRHPFKRSGPIVNKFAAYVDECVNKAFALSGLGTGLDDLMTFIKSCEQEAMDEFFN</sequence>
<feature type="signal peptide" evidence="1">
    <location>
        <begin position="1"/>
        <end position="16"/>
    </location>
</feature>
<reference evidence="2 3" key="1">
    <citation type="submission" date="2021-04" db="EMBL/GenBank/DDBJ databases">
        <authorList>
            <person name="Bliznina A."/>
        </authorList>
    </citation>
    <scope>NUCLEOTIDE SEQUENCE [LARGE SCALE GENOMIC DNA]</scope>
</reference>
<proteinExistence type="predicted"/>
<evidence type="ECO:0000256" key="1">
    <source>
        <dbReference type="SAM" id="SignalP"/>
    </source>
</evidence>
<keyword evidence="3" id="KW-1185">Reference proteome</keyword>
<accession>A0ABN7SPG4</accession>
<dbReference type="Proteomes" id="UP001158576">
    <property type="component" value="Chromosome 1"/>
</dbReference>
<protein>
    <submittedName>
        <fullName evidence="2">Oidioi.mRNA.OKI2018_I69.chr1.g1919.t1.cds</fullName>
    </submittedName>
</protein>
<feature type="chain" id="PRO_5046138300" evidence="1">
    <location>
        <begin position="17"/>
        <end position="88"/>
    </location>
</feature>
<evidence type="ECO:0000313" key="2">
    <source>
        <dbReference type="EMBL" id="CAG5105203.1"/>
    </source>
</evidence>